<accession>A0ABY6TIE6</accession>
<comment type="caution">
    <text evidence="3">The sequence shown here is derived from an EMBL/GenBank/DDBJ whole genome shotgun (WGS) entry which is preliminary data.</text>
</comment>
<keyword evidence="4" id="KW-1185">Reference proteome</keyword>
<gene>
    <name evidence="3" type="ORF">SAMEA1410922_00459</name>
</gene>
<evidence type="ECO:0000259" key="2">
    <source>
        <dbReference type="Pfam" id="PF26367"/>
    </source>
</evidence>
<protein>
    <recommendedName>
        <fullName evidence="2">DUF8095 domain-containing protein</fullName>
    </recommendedName>
</protein>
<dbReference type="GeneID" id="86154865"/>
<reference evidence="3 4" key="1">
    <citation type="submission" date="2019-05" db="EMBL/GenBank/DDBJ databases">
        <authorList>
            <consortium name="Pathogen Informatics"/>
        </authorList>
    </citation>
    <scope>NUCLEOTIDE SEQUENCE [LARGE SCALE GENOMIC DNA]</scope>
    <source>
        <strain evidence="3 4">NM319</strain>
    </source>
</reference>
<feature type="domain" description="DUF8095" evidence="2">
    <location>
        <begin position="52"/>
        <end position="190"/>
    </location>
</feature>
<feature type="signal peptide" evidence="1">
    <location>
        <begin position="1"/>
        <end position="23"/>
    </location>
</feature>
<evidence type="ECO:0000256" key="1">
    <source>
        <dbReference type="SAM" id="SignalP"/>
    </source>
</evidence>
<dbReference type="Proteomes" id="UP000308167">
    <property type="component" value="Unassembled WGS sequence"/>
</dbReference>
<dbReference type="EMBL" id="CABFKI010000002">
    <property type="protein sequence ID" value="VTU06457.1"/>
    <property type="molecule type" value="Genomic_DNA"/>
</dbReference>
<evidence type="ECO:0000313" key="4">
    <source>
        <dbReference type="Proteomes" id="UP000308167"/>
    </source>
</evidence>
<feature type="chain" id="PRO_5045740247" description="DUF8095 domain-containing protein" evidence="1">
    <location>
        <begin position="24"/>
        <end position="193"/>
    </location>
</feature>
<evidence type="ECO:0000313" key="3">
    <source>
        <dbReference type="EMBL" id="VTU06457.1"/>
    </source>
</evidence>
<keyword evidence="1" id="KW-0732">Signal</keyword>
<sequence length="193" mass="21508">MKLLQTSLSTATFMMIVSMLSFAEMNIRISEDSTTVNGVETSLDSIWNNKKSTSYTVNGQDVQLNGRNNQAIKKKNDNIQFEVYGYGENYTSHSIYSSGAGVCHAFVGGREVELKDSSIYYVKDSKTGDYYAAIVGADVSKGGAKNVQYAPIFNIKDPKLLEQIRKQEQNDGKKIVEKNISERGDFLENVICR</sequence>
<organism evidence="3 4">
    <name type="scientific">Actinobacillus porcinus</name>
    <dbReference type="NCBI Taxonomy" id="51048"/>
    <lineage>
        <taxon>Bacteria</taxon>
        <taxon>Pseudomonadati</taxon>
        <taxon>Pseudomonadota</taxon>
        <taxon>Gammaproteobacteria</taxon>
        <taxon>Pasteurellales</taxon>
        <taxon>Pasteurellaceae</taxon>
        <taxon>Actinobacillus</taxon>
    </lineage>
</organism>
<dbReference type="InterPro" id="IPR058408">
    <property type="entry name" value="DUF8095"/>
</dbReference>
<name>A0ABY6TIE6_9PAST</name>
<dbReference type="RefSeq" id="WP_135709309.1">
    <property type="nucleotide sequence ID" value="NZ_CABFKI010000002.1"/>
</dbReference>
<proteinExistence type="predicted"/>
<dbReference type="Pfam" id="PF26367">
    <property type="entry name" value="DUF8095"/>
    <property type="match status" value="1"/>
</dbReference>